<dbReference type="Gene3D" id="1.10.357.10">
    <property type="entry name" value="Tetracycline Repressor, domain 2"/>
    <property type="match status" value="1"/>
</dbReference>
<comment type="caution">
    <text evidence="7">The sequence shown here is derived from an EMBL/GenBank/DDBJ whole genome shotgun (WGS) entry which is preliminary data.</text>
</comment>
<protein>
    <submittedName>
        <fullName evidence="7">TetR/AcrR family transcriptional regulator</fullName>
    </submittedName>
</protein>
<dbReference type="InterPro" id="IPR009057">
    <property type="entry name" value="Homeodomain-like_sf"/>
</dbReference>
<gene>
    <name evidence="7" type="ORF">MXD59_16730</name>
</gene>
<keyword evidence="8" id="KW-1185">Reference proteome</keyword>
<dbReference type="InterPro" id="IPR036271">
    <property type="entry name" value="Tet_transcr_reg_TetR-rel_C_sf"/>
</dbReference>
<feature type="compositionally biased region" description="Basic and acidic residues" evidence="5">
    <location>
        <begin position="7"/>
        <end position="18"/>
    </location>
</feature>
<keyword evidence="2 4" id="KW-0238">DNA-binding</keyword>
<dbReference type="Pfam" id="PF00440">
    <property type="entry name" value="TetR_N"/>
    <property type="match status" value="1"/>
</dbReference>
<evidence type="ECO:0000259" key="6">
    <source>
        <dbReference type="PROSITE" id="PS50977"/>
    </source>
</evidence>
<feature type="domain" description="HTH tetR-type" evidence="6">
    <location>
        <begin position="21"/>
        <end position="81"/>
    </location>
</feature>
<evidence type="ECO:0000313" key="7">
    <source>
        <dbReference type="EMBL" id="MCK9877394.1"/>
    </source>
</evidence>
<dbReference type="RefSeq" id="WP_248825647.1">
    <property type="nucleotide sequence ID" value="NZ_JALKFT010000017.1"/>
</dbReference>
<evidence type="ECO:0000256" key="4">
    <source>
        <dbReference type="PROSITE-ProRule" id="PRU00335"/>
    </source>
</evidence>
<dbReference type="InterPro" id="IPR001647">
    <property type="entry name" value="HTH_TetR"/>
</dbReference>
<dbReference type="Pfam" id="PF21351">
    <property type="entry name" value="TetR_C_41"/>
    <property type="match status" value="1"/>
</dbReference>
<dbReference type="SUPFAM" id="SSF46689">
    <property type="entry name" value="Homeodomain-like"/>
    <property type="match status" value="1"/>
</dbReference>
<sequence length="209" mass="22167">MPALPDPDPRPPRRRQADRSAATRAALITVGRRLFARQGFAAVTTEALVAAAGVSRGALYHQFVDKTALFAAVVEAVEADVAARIAAEVSAAGGTDPVEALRLAARAWLRICVEAEVHRVVLLDGPSVLGWAQWRELCQRHVFGLVRDVLAAGMDAGRISAQPVGPLAHLLMGASDEAALYIARADDPATARAEMTAALDHLLDGLTRR</sequence>
<proteinExistence type="predicted"/>
<dbReference type="Proteomes" id="UP001201873">
    <property type="component" value="Unassembled WGS sequence"/>
</dbReference>
<keyword evidence="3" id="KW-0804">Transcription</keyword>
<evidence type="ECO:0000256" key="3">
    <source>
        <dbReference type="ARBA" id="ARBA00023163"/>
    </source>
</evidence>
<feature type="DNA-binding region" description="H-T-H motif" evidence="4">
    <location>
        <begin position="44"/>
        <end position="63"/>
    </location>
</feature>
<reference evidence="7 8" key="1">
    <citation type="submission" date="2022-04" db="EMBL/GenBank/DDBJ databases">
        <title>Genome diversity in the genus Frankia.</title>
        <authorList>
            <person name="Carlos-Shanley C."/>
            <person name="Hahn D."/>
        </authorList>
    </citation>
    <scope>NUCLEOTIDE SEQUENCE [LARGE SCALE GENOMIC DNA]</scope>
    <source>
        <strain evidence="7 8">Ag45/Mut15</strain>
    </source>
</reference>
<name>A0ABT0K0Q6_9ACTN</name>
<dbReference type="SUPFAM" id="SSF48498">
    <property type="entry name" value="Tetracyclin repressor-like, C-terminal domain"/>
    <property type="match status" value="1"/>
</dbReference>
<evidence type="ECO:0000256" key="1">
    <source>
        <dbReference type="ARBA" id="ARBA00023015"/>
    </source>
</evidence>
<feature type="region of interest" description="Disordered" evidence="5">
    <location>
        <begin position="1"/>
        <end position="20"/>
    </location>
</feature>
<keyword evidence="1" id="KW-0805">Transcription regulation</keyword>
<evidence type="ECO:0000256" key="5">
    <source>
        <dbReference type="SAM" id="MobiDB-lite"/>
    </source>
</evidence>
<dbReference type="EMBL" id="JALKFT010000017">
    <property type="protein sequence ID" value="MCK9877394.1"/>
    <property type="molecule type" value="Genomic_DNA"/>
</dbReference>
<dbReference type="InterPro" id="IPR049484">
    <property type="entry name" value="Rv0078-like_C"/>
</dbReference>
<organism evidence="7 8">
    <name type="scientific">Frankia umida</name>
    <dbReference type="NCBI Taxonomy" id="573489"/>
    <lineage>
        <taxon>Bacteria</taxon>
        <taxon>Bacillati</taxon>
        <taxon>Actinomycetota</taxon>
        <taxon>Actinomycetes</taxon>
        <taxon>Frankiales</taxon>
        <taxon>Frankiaceae</taxon>
        <taxon>Frankia</taxon>
    </lineage>
</organism>
<evidence type="ECO:0000256" key="2">
    <source>
        <dbReference type="ARBA" id="ARBA00023125"/>
    </source>
</evidence>
<dbReference type="PANTHER" id="PTHR30055:SF234">
    <property type="entry name" value="HTH-TYPE TRANSCRIPTIONAL REGULATOR BETI"/>
    <property type="match status" value="1"/>
</dbReference>
<dbReference type="PROSITE" id="PS50977">
    <property type="entry name" value="HTH_TETR_2"/>
    <property type="match status" value="1"/>
</dbReference>
<accession>A0ABT0K0Q6</accession>
<evidence type="ECO:0000313" key="8">
    <source>
        <dbReference type="Proteomes" id="UP001201873"/>
    </source>
</evidence>
<dbReference type="PANTHER" id="PTHR30055">
    <property type="entry name" value="HTH-TYPE TRANSCRIPTIONAL REGULATOR RUTR"/>
    <property type="match status" value="1"/>
</dbReference>
<dbReference type="PRINTS" id="PR00455">
    <property type="entry name" value="HTHTETR"/>
</dbReference>
<dbReference type="InterPro" id="IPR050109">
    <property type="entry name" value="HTH-type_TetR-like_transc_reg"/>
</dbReference>